<dbReference type="InterPro" id="IPR013087">
    <property type="entry name" value="Znf_C2H2_type"/>
</dbReference>
<dbReference type="SUPFAM" id="SSF57667">
    <property type="entry name" value="beta-beta-alpha zinc fingers"/>
    <property type="match status" value="1"/>
</dbReference>
<feature type="domain" description="C2H2-type" evidence="6">
    <location>
        <begin position="521"/>
        <end position="548"/>
    </location>
</feature>
<keyword evidence="2" id="KW-0677">Repeat</keyword>
<accession>A0A182EG71</accession>
<evidence type="ECO:0000313" key="7">
    <source>
        <dbReference type="EMBL" id="VDK84871.1"/>
    </source>
</evidence>
<evidence type="ECO:0000256" key="5">
    <source>
        <dbReference type="PROSITE-ProRule" id="PRU00042"/>
    </source>
</evidence>
<reference evidence="9" key="1">
    <citation type="submission" date="2016-06" db="UniProtKB">
        <authorList>
            <consortium name="WormBaseParasite"/>
        </authorList>
    </citation>
    <scope>IDENTIFICATION</scope>
</reference>
<dbReference type="GO" id="GO:0008270">
    <property type="term" value="F:zinc ion binding"/>
    <property type="evidence" value="ECO:0007669"/>
    <property type="project" value="UniProtKB-KW"/>
</dbReference>
<keyword evidence="4" id="KW-0862">Zinc</keyword>
<dbReference type="PANTHER" id="PTHR24379">
    <property type="entry name" value="KRAB AND ZINC FINGER DOMAIN-CONTAINING"/>
    <property type="match status" value="1"/>
</dbReference>
<dbReference type="Proteomes" id="UP000271087">
    <property type="component" value="Unassembled WGS sequence"/>
</dbReference>
<dbReference type="EMBL" id="UYRW01002395">
    <property type="protein sequence ID" value="VDK84871.1"/>
    <property type="molecule type" value="Genomic_DNA"/>
</dbReference>
<dbReference type="SMART" id="SM00355">
    <property type="entry name" value="ZnF_C2H2"/>
    <property type="match status" value="7"/>
</dbReference>
<dbReference type="InterPro" id="IPR036236">
    <property type="entry name" value="Znf_C2H2_sf"/>
</dbReference>
<sequence>MSAYNGFKNHVTLSKHPAQDLYDDCTMAVNSYDCDYKKSYSPESLEHVNEMDASIYMPSPVQHYANVVATSSNAPEIQLDGKTDYKFSSSSVVISMDDGGDDNSPLSDSPNFKASLQTMEIEGNEEMGEESEMGNEGLEEIIAHALIEQLADEGDSKVRRRPYNSIGPDCDELRNMLAIAVRQEKQTRELRKKRSHMSGVGWLISKLSANISGDSEQKERVVLDRYGRKVETTRKANQPRKWVYHPQIVRANALSDVTTFPIRLQDGVLLSELPPPPPHPTAPDEIRKAIRAKMARCKICKNRFIEKNLYERHLRDRHYTEYLAYLIQQEEEIAEQRQAELEANRIEELATGGYIPPEREIDAESYEVEVDKIPLPGELSGGIPARFDRYGFLRQPKRSYKKKVSPQCPFCDKRFRNEVSLKKHFVKKHPETIDFVQCLRCFKALRTKNELSAHECDLTFICFECTPMRNLCTYQRLLNHRAKFHRGANSGFKCNMCALKFLTPRKLRKHKKMAHVFTKTFPCHFCDELFTSECSVTTHERIHTGMIKFECRICDFKCNRFVWMEEHQKEEHGYICSVCQHKCAEWGALKDHTLQEHGGYLTSESNAGIAALIFKYVLWMSHMRARQYVKFGLYPVDITLPLRLPELDKMNSAFTELVCDSESLQNYAWIEIKFENIVILNGFVLCEKENDVVVLGKYLDFFVVTVIVADILHDNDREIYLSAPITRILEK</sequence>
<dbReference type="OrthoDB" id="6077919at2759"/>
<dbReference type="WBParaSite" id="nOo.2.0.1.t07092-RA">
    <property type="protein sequence ID" value="nOo.2.0.1.t07092-RA"/>
    <property type="gene ID" value="nOo.2.0.1.g07092"/>
</dbReference>
<keyword evidence="8" id="KW-1185">Reference proteome</keyword>
<keyword evidence="3 5" id="KW-0863">Zinc-finger</keyword>
<evidence type="ECO:0000256" key="2">
    <source>
        <dbReference type="ARBA" id="ARBA00022737"/>
    </source>
</evidence>
<dbReference type="PROSITE" id="PS50157">
    <property type="entry name" value="ZINC_FINGER_C2H2_2"/>
    <property type="match status" value="2"/>
</dbReference>
<dbReference type="PROSITE" id="PS00028">
    <property type="entry name" value="ZINC_FINGER_C2H2_1"/>
    <property type="match status" value="3"/>
</dbReference>
<protein>
    <submittedName>
        <fullName evidence="9">C2H2-type domain-containing protein</fullName>
    </submittedName>
</protein>
<evidence type="ECO:0000256" key="3">
    <source>
        <dbReference type="ARBA" id="ARBA00022771"/>
    </source>
</evidence>
<dbReference type="STRING" id="42157.A0A182EG71"/>
<evidence type="ECO:0000256" key="1">
    <source>
        <dbReference type="ARBA" id="ARBA00022723"/>
    </source>
</evidence>
<evidence type="ECO:0000313" key="8">
    <source>
        <dbReference type="Proteomes" id="UP000271087"/>
    </source>
</evidence>
<reference evidence="7 8" key="2">
    <citation type="submission" date="2018-08" db="EMBL/GenBank/DDBJ databases">
        <authorList>
            <person name="Laetsch R D."/>
            <person name="Stevens L."/>
            <person name="Kumar S."/>
            <person name="Blaxter L. M."/>
        </authorList>
    </citation>
    <scope>NUCLEOTIDE SEQUENCE [LARGE SCALE GENOMIC DNA]</scope>
</reference>
<proteinExistence type="predicted"/>
<name>A0A182EG71_ONCOC</name>
<gene>
    <name evidence="7" type="ORF">NOO_LOCUS7092</name>
</gene>
<evidence type="ECO:0000256" key="4">
    <source>
        <dbReference type="ARBA" id="ARBA00022833"/>
    </source>
</evidence>
<organism evidence="9">
    <name type="scientific">Onchocerca ochengi</name>
    <name type="common">Filarial nematode worm</name>
    <dbReference type="NCBI Taxonomy" id="42157"/>
    <lineage>
        <taxon>Eukaryota</taxon>
        <taxon>Metazoa</taxon>
        <taxon>Ecdysozoa</taxon>
        <taxon>Nematoda</taxon>
        <taxon>Chromadorea</taxon>
        <taxon>Rhabditida</taxon>
        <taxon>Spirurina</taxon>
        <taxon>Spiruromorpha</taxon>
        <taxon>Filarioidea</taxon>
        <taxon>Onchocercidae</taxon>
        <taxon>Onchocerca</taxon>
    </lineage>
</organism>
<evidence type="ECO:0000259" key="6">
    <source>
        <dbReference type="PROSITE" id="PS50157"/>
    </source>
</evidence>
<keyword evidence="1" id="KW-0479">Metal-binding</keyword>
<dbReference type="AlphaFoldDB" id="A0A182EG71"/>
<dbReference type="PANTHER" id="PTHR24379:SF121">
    <property type="entry name" value="C2H2-TYPE DOMAIN-CONTAINING PROTEIN"/>
    <property type="match status" value="1"/>
</dbReference>
<dbReference type="Gene3D" id="3.30.160.60">
    <property type="entry name" value="Classic Zinc Finger"/>
    <property type="match status" value="2"/>
</dbReference>
<evidence type="ECO:0000313" key="9">
    <source>
        <dbReference type="WBParaSite" id="nOo.2.0.1.t07092-RA"/>
    </source>
</evidence>
<feature type="domain" description="C2H2-type" evidence="6">
    <location>
        <begin position="492"/>
        <end position="520"/>
    </location>
</feature>